<evidence type="ECO:0000256" key="2">
    <source>
        <dbReference type="ARBA" id="ARBA00023125"/>
    </source>
</evidence>
<dbReference type="PRINTS" id="PR00038">
    <property type="entry name" value="HTHLUXR"/>
</dbReference>
<dbReference type="SUPFAM" id="SSF46894">
    <property type="entry name" value="C-terminal effector domain of the bipartite response regulators"/>
    <property type="match status" value="1"/>
</dbReference>
<evidence type="ECO:0000256" key="1">
    <source>
        <dbReference type="ARBA" id="ARBA00023015"/>
    </source>
</evidence>
<keyword evidence="2" id="KW-0238">DNA-binding</keyword>
<dbReference type="SMART" id="SM00421">
    <property type="entry name" value="HTH_LUXR"/>
    <property type="match status" value="1"/>
</dbReference>
<dbReference type="InterPro" id="IPR000792">
    <property type="entry name" value="Tscrpt_reg_LuxR_C"/>
</dbReference>
<dbReference type="AlphaFoldDB" id="A0A2A2IIA3"/>
<reference evidence="5 6" key="1">
    <citation type="submission" date="2017-08" db="EMBL/GenBank/DDBJ databases">
        <title>Virgibacillus indicus sp. nov. and Virgibacillus profoundi sp. nov, two moderately halophilic bacteria isolated from marine sediment by using the Microfluidic Streak Plate.</title>
        <authorList>
            <person name="Xu B."/>
            <person name="Hu B."/>
            <person name="Wang J."/>
            <person name="Zhu Y."/>
            <person name="Huang L."/>
            <person name="Du W."/>
            <person name="Huang Y."/>
        </authorList>
    </citation>
    <scope>NUCLEOTIDE SEQUENCE [LARGE SCALE GENOMIC DNA]</scope>
    <source>
        <strain evidence="5 6">IO3-P3-H5</strain>
    </source>
</reference>
<proteinExistence type="predicted"/>
<feature type="domain" description="HTH luxR-type" evidence="4">
    <location>
        <begin position="146"/>
        <end position="211"/>
    </location>
</feature>
<dbReference type="PANTHER" id="PTHR43214:SF43">
    <property type="entry name" value="TWO-COMPONENT RESPONSE REGULATOR"/>
    <property type="match status" value="1"/>
</dbReference>
<evidence type="ECO:0000256" key="3">
    <source>
        <dbReference type="ARBA" id="ARBA00023163"/>
    </source>
</evidence>
<keyword evidence="1" id="KW-0805">Transcription regulation</keyword>
<dbReference type="GO" id="GO:0006355">
    <property type="term" value="P:regulation of DNA-templated transcription"/>
    <property type="evidence" value="ECO:0007669"/>
    <property type="project" value="InterPro"/>
</dbReference>
<organism evidence="5 6">
    <name type="scientific">Virgibacillus profundi</name>
    <dbReference type="NCBI Taxonomy" id="2024555"/>
    <lineage>
        <taxon>Bacteria</taxon>
        <taxon>Bacillati</taxon>
        <taxon>Bacillota</taxon>
        <taxon>Bacilli</taxon>
        <taxon>Bacillales</taxon>
        <taxon>Bacillaceae</taxon>
        <taxon>Virgibacillus</taxon>
    </lineage>
</organism>
<evidence type="ECO:0000259" key="4">
    <source>
        <dbReference type="PROSITE" id="PS50043"/>
    </source>
</evidence>
<dbReference type="OrthoDB" id="1137593at2"/>
<dbReference type="Gene3D" id="3.40.50.2300">
    <property type="match status" value="1"/>
</dbReference>
<evidence type="ECO:0000313" key="6">
    <source>
        <dbReference type="Proteomes" id="UP000218887"/>
    </source>
</evidence>
<sequence length="216" mass="24653">MNRVVCMSNDLYMKSLIDVMNQQEDMEAIFCEDFHSAISVQPDFVLFDIGSLINDEVFTVIREFNERGIHSIVLMNGDSQTGFLKFIEAGTGSLLIKTEETQAKIVETLRLIQKGYYFLPPIVVNYLMVELSEQKVINKEVLTYQLHKNAIDLSRKEIEIADLLRLGYKNPKIASILGLAEGTVKIHISHIYAKIGAKRRKKVITMLNDLLKDNEQ</sequence>
<dbReference type="PROSITE" id="PS50043">
    <property type="entry name" value="HTH_LUXR_2"/>
    <property type="match status" value="1"/>
</dbReference>
<protein>
    <recommendedName>
        <fullName evidence="4">HTH luxR-type domain-containing protein</fullName>
    </recommendedName>
</protein>
<name>A0A2A2IIA3_9BACI</name>
<comment type="caution">
    <text evidence="5">The sequence shown here is derived from an EMBL/GenBank/DDBJ whole genome shotgun (WGS) entry which is preliminary data.</text>
</comment>
<dbReference type="PANTHER" id="PTHR43214">
    <property type="entry name" value="TWO-COMPONENT RESPONSE REGULATOR"/>
    <property type="match status" value="1"/>
</dbReference>
<keyword evidence="3" id="KW-0804">Transcription</keyword>
<evidence type="ECO:0000313" key="5">
    <source>
        <dbReference type="EMBL" id="PAV31098.1"/>
    </source>
</evidence>
<accession>A0A2A2IIA3</accession>
<dbReference type="InterPro" id="IPR039420">
    <property type="entry name" value="WalR-like"/>
</dbReference>
<dbReference type="GO" id="GO:0003677">
    <property type="term" value="F:DNA binding"/>
    <property type="evidence" value="ECO:0007669"/>
    <property type="project" value="UniProtKB-KW"/>
</dbReference>
<gene>
    <name evidence="5" type="ORF">CIL05_00110</name>
</gene>
<dbReference type="InterPro" id="IPR016032">
    <property type="entry name" value="Sig_transdc_resp-reg_C-effctor"/>
</dbReference>
<dbReference type="EMBL" id="NPOA01000001">
    <property type="protein sequence ID" value="PAV31098.1"/>
    <property type="molecule type" value="Genomic_DNA"/>
</dbReference>
<dbReference type="CDD" id="cd06170">
    <property type="entry name" value="LuxR_C_like"/>
    <property type="match status" value="1"/>
</dbReference>
<dbReference type="Proteomes" id="UP000218887">
    <property type="component" value="Unassembled WGS sequence"/>
</dbReference>
<dbReference type="PROSITE" id="PS00622">
    <property type="entry name" value="HTH_LUXR_1"/>
    <property type="match status" value="1"/>
</dbReference>
<keyword evidence="6" id="KW-1185">Reference proteome</keyword>
<dbReference type="Pfam" id="PF00196">
    <property type="entry name" value="GerE"/>
    <property type="match status" value="1"/>
</dbReference>